<keyword evidence="8" id="KW-1185">Reference proteome</keyword>
<dbReference type="GO" id="GO:0000139">
    <property type="term" value="C:Golgi membrane"/>
    <property type="evidence" value="ECO:0007669"/>
    <property type="project" value="UniProtKB-SubCell"/>
</dbReference>
<proteinExistence type="inferred from homology"/>
<evidence type="ECO:0000256" key="1">
    <source>
        <dbReference type="ARBA" id="ARBA00004323"/>
    </source>
</evidence>
<sequence>MIEVGLTSAGAFIRKATGNLNAAKRHEDLDYVPQGIIYRNRYVFHRSYLEMEKLFKIYVYEEGDPLMFHNGPCRSKYSTKGRFIHQMEIEKHFKTKDPDKAHAYFLPFSVVMMAAYLKDAKHHEEKHIGQTVVENDNVISIKYPYWNQSLGVDHFILSCHDWESMKFARKSISDADISPVAADEEDDLYSYILSFHSSVPSDLIDSMDIIY</sequence>
<accession>A0A7J7MJ29</accession>
<protein>
    <recommendedName>
        <fullName evidence="6">Exostosin GT47 domain-containing protein</fullName>
    </recommendedName>
</protein>
<evidence type="ECO:0000259" key="6">
    <source>
        <dbReference type="Pfam" id="PF03016"/>
    </source>
</evidence>
<dbReference type="OrthoDB" id="1709134at2759"/>
<evidence type="ECO:0000313" key="8">
    <source>
        <dbReference type="Proteomes" id="UP000541444"/>
    </source>
</evidence>
<comment type="similarity">
    <text evidence="2">Belongs to the glycosyltransferase 47 family.</text>
</comment>
<comment type="subcellular location">
    <subcellularLocation>
        <location evidence="1">Golgi apparatus membrane</location>
        <topology evidence="1">Single-pass type II membrane protein</topology>
    </subcellularLocation>
</comment>
<keyword evidence="3" id="KW-0808">Transferase</keyword>
<name>A0A7J7MJ29_9MAGN</name>
<feature type="non-terminal residue" evidence="7">
    <location>
        <position position="1"/>
    </location>
</feature>
<evidence type="ECO:0000256" key="2">
    <source>
        <dbReference type="ARBA" id="ARBA00010271"/>
    </source>
</evidence>
<comment type="caution">
    <text evidence="7">The sequence shown here is derived from an EMBL/GenBank/DDBJ whole genome shotgun (WGS) entry which is preliminary data.</text>
</comment>
<dbReference type="InterPro" id="IPR040911">
    <property type="entry name" value="Exostosin_GT47"/>
</dbReference>
<evidence type="ECO:0000256" key="4">
    <source>
        <dbReference type="ARBA" id="ARBA00022968"/>
    </source>
</evidence>
<dbReference type="PANTHER" id="PTHR11062">
    <property type="entry name" value="EXOSTOSIN HEPARAN SULFATE GLYCOSYLTRANSFERASE -RELATED"/>
    <property type="match status" value="1"/>
</dbReference>
<dbReference type="GO" id="GO:0016757">
    <property type="term" value="F:glycosyltransferase activity"/>
    <property type="evidence" value="ECO:0007669"/>
    <property type="project" value="UniProtKB-KW"/>
</dbReference>
<gene>
    <name evidence="7" type="ORF">GIB67_018304</name>
</gene>
<keyword evidence="5" id="KW-0333">Golgi apparatus</keyword>
<reference evidence="7 8" key="1">
    <citation type="journal article" date="2020" name="IScience">
        <title>Genome Sequencing of the Endangered Kingdonia uniflora (Circaeasteraceae, Ranunculales) Reveals Potential Mechanisms of Evolutionary Specialization.</title>
        <authorList>
            <person name="Sun Y."/>
            <person name="Deng T."/>
            <person name="Zhang A."/>
            <person name="Moore M.J."/>
            <person name="Landis J.B."/>
            <person name="Lin N."/>
            <person name="Zhang H."/>
            <person name="Zhang X."/>
            <person name="Huang J."/>
            <person name="Zhang X."/>
            <person name="Sun H."/>
            <person name="Wang H."/>
        </authorList>
    </citation>
    <scope>NUCLEOTIDE SEQUENCE [LARGE SCALE GENOMIC DNA]</scope>
    <source>
        <strain evidence="7">TB1705</strain>
        <tissue evidence="7">Leaf</tissue>
    </source>
</reference>
<dbReference type="Pfam" id="PF03016">
    <property type="entry name" value="Exostosin_GT47"/>
    <property type="match status" value="1"/>
</dbReference>
<dbReference type="PANTHER" id="PTHR11062:SF207">
    <property type="entry name" value="OS07G0188700 PROTEIN"/>
    <property type="match status" value="1"/>
</dbReference>
<feature type="domain" description="Exostosin GT47" evidence="6">
    <location>
        <begin position="52"/>
        <end position="171"/>
    </location>
</feature>
<organism evidence="7 8">
    <name type="scientific">Kingdonia uniflora</name>
    <dbReference type="NCBI Taxonomy" id="39325"/>
    <lineage>
        <taxon>Eukaryota</taxon>
        <taxon>Viridiplantae</taxon>
        <taxon>Streptophyta</taxon>
        <taxon>Embryophyta</taxon>
        <taxon>Tracheophyta</taxon>
        <taxon>Spermatophyta</taxon>
        <taxon>Magnoliopsida</taxon>
        <taxon>Ranunculales</taxon>
        <taxon>Circaeasteraceae</taxon>
        <taxon>Kingdonia</taxon>
    </lineage>
</organism>
<dbReference type="InterPro" id="IPR004263">
    <property type="entry name" value="Exostosin"/>
</dbReference>
<dbReference type="EMBL" id="JACGCM010001448">
    <property type="protein sequence ID" value="KAF6154867.1"/>
    <property type="molecule type" value="Genomic_DNA"/>
</dbReference>
<dbReference type="Proteomes" id="UP000541444">
    <property type="component" value="Unassembled WGS sequence"/>
</dbReference>
<evidence type="ECO:0000256" key="5">
    <source>
        <dbReference type="ARBA" id="ARBA00023034"/>
    </source>
</evidence>
<dbReference type="AlphaFoldDB" id="A0A7J7MJ29"/>
<evidence type="ECO:0000313" key="7">
    <source>
        <dbReference type="EMBL" id="KAF6154867.1"/>
    </source>
</evidence>
<keyword evidence="4" id="KW-0735">Signal-anchor</keyword>
<evidence type="ECO:0000256" key="3">
    <source>
        <dbReference type="ARBA" id="ARBA00022676"/>
    </source>
</evidence>
<keyword evidence="3" id="KW-0328">Glycosyltransferase</keyword>
<keyword evidence="4" id="KW-0812">Transmembrane</keyword>